<evidence type="ECO:0000256" key="3">
    <source>
        <dbReference type="SAM" id="Phobius"/>
    </source>
</evidence>
<feature type="transmembrane region" description="Helical" evidence="3">
    <location>
        <begin position="39"/>
        <end position="60"/>
    </location>
</feature>
<dbReference type="AlphaFoldDB" id="A0A4E9EPZ4"/>
<dbReference type="SUPFAM" id="SSF51695">
    <property type="entry name" value="PLC-like phosphodiesterases"/>
    <property type="match status" value="1"/>
</dbReference>
<sequence>MAASYEIAGSCEDARAEAHDIRKRLSKRMLLRYHIRRHWLRYITGLLLCLSVGELIYIHYLSKNLVRISNDPYDIRFSDLTYKSPELWDDAHQAFLRNADPVPIHSHNDYERHIPLFDALGSGCISVEADVHLRKSNLYVGHSSLGLSSKKTLKSLYLEPIQRMITAQNVNLTGHWRGLFDKAPNQTLTLLIDFKSSGTKTFAELDRHLQPLRDLDYLTYWNGTARIMRPLTIVVSGNAPFESVTAMNSTHRDIFWDAKLERLVSMEDNFDTKPPTFRFNRSNSYFASTRFQNAKLFRTEYDNALDVLPGRERDMTSTQIEQAESRGLLARYWDTPAEPPNLRDIAWRVLIDNEIGLLNMDDLGIVRQRAKGWGSLRYEDLMSPTSSRRSSRLQALPTEIKLHILHACADTLSLRGMLELCLINKEFYQMGMEAIFESDILQNAVYWDPIRGTKVRYEMIIEDEGYTYPFSHDGSIDSDGNEDDELPRYFKPSSTLFKNSDNTRLSTDSIDREFILSNEFCIRYLKARTLGKINRKPPTQDHMMLRAIAEHMKQYRLDHDPSYSSTTEEEIQIVCEIAVKHGYIHDRHDFFTGERRYQDSIIPLSCLDETCAVLRDGLVALAIYLNEPDILRTILSKKQLVSCLDSSGVQNHIDKSANWEVEMAAPFTPWSPTIVRNGANIKLGFEQPECGRSLVRLANSARMVVQIDNMNCATILLDSLSGYSPEQDLVRQDIINESKTPEKLKWLRFAVTSGPSLTKYIVIHPGLQHELDWNGRTYYSSRKSAAIDLSKILDKTTSVDIFNVAYDAILEGFNEEEGVWWTKTSYKNSYAAHNLASWGTARIHRAVLDNSMPLVKRLIELGYHLRPTHFSKDLEDEDAQTLVNSEKPRDISLQLATSRGDLKMVELLFDIGAERNRKNVRKAMQVAMKQGNLEILDVLVKRGNPKGLLNKRHKRFWRKEFEERGQQDMLPWIELM</sequence>
<dbReference type="InterPro" id="IPR036770">
    <property type="entry name" value="Ankyrin_rpt-contain_sf"/>
</dbReference>
<dbReference type="GO" id="GO:0008081">
    <property type="term" value="F:phosphoric diester hydrolase activity"/>
    <property type="evidence" value="ECO:0007669"/>
    <property type="project" value="InterPro"/>
</dbReference>
<reference evidence="4" key="1">
    <citation type="submission" date="2019-04" db="EMBL/GenBank/DDBJ databases">
        <authorList>
            <person name="Melise S."/>
            <person name="Noan J."/>
            <person name="Okalmin O."/>
        </authorList>
    </citation>
    <scope>NUCLEOTIDE SEQUENCE</scope>
    <source>
        <strain evidence="4">FN9</strain>
    </source>
</reference>
<dbReference type="PANTHER" id="PTHR31571:SF1">
    <property type="entry name" value="ALTERED INHERITANCE OF MITOCHONDRIA PROTEIN 6"/>
    <property type="match status" value="1"/>
</dbReference>
<comment type="similarity">
    <text evidence="1">Belongs to the AIM6 family.</text>
</comment>
<dbReference type="SUPFAM" id="SSF48403">
    <property type="entry name" value="Ankyrin repeat"/>
    <property type="match status" value="1"/>
</dbReference>
<keyword evidence="3" id="KW-0472">Membrane</keyword>
<proteinExistence type="inferred from homology"/>
<dbReference type="GO" id="GO:0006629">
    <property type="term" value="P:lipid metabolic process"/>
    <property type="evidence" value="ECO:0007669"/>
    <property type="project" value="InterPro"/>
</dbReference>
<dbReference type="EMBL" id="CAAKMV010000207">
    <property type="protein sequence ID" value="VIO64809.1"/>
    <property type="molecule type" value="Genomic_DNA"/>
</dbReference>
<protein>
    <recommendedName>
        <fullName evidence="2">Altered inheritance of mitochondria protein 6</fullName>
    </recommendedName>
</protein>
<gene>
    <name evidence="4" type="ORF">FUG_LOCUS580781</name>
</gene>
<accession>A0A4E9EPZ4</accession>
<keyword evidence="3" id="KW-0812">Transmembrane</keyword>
<dbReference type="PANTHER" id="PTHR31571">
    <property type="entry name" value="ALTERED INHERITANCE OF MITOCHONDRIA PROTEIN 6"/>
    <property type="match status" value="1"/>
</dbReference>
<organism evidence="4">
    <name type="scientific">Gibberella zeae</name>
    <name type="common">Wheat head blight fungus</name>
    <name type="synonym">Fusarium graminearum</name>
    <dbReference type="NCBI Taxonomy" id="5518"/>
    <lineage>
        <taxon>Eukaryota</taxon>
        <taxon>Fungi</taxon>
        <taxon>Dikarya</taxon>
        <taxon>Ascomycota</taxon>
        <taxon>Pezizomycotina</taxon>
        <taxon>Sordariomycetes</taxon>
        <taxon>Hypocreomycetidae</taxon>
        <taxon>Hypocreales</taxon>
        <taxon>Nectriaceae</taxon>
        <taxon>Fusarium</taxon>
    </lineage>
</organism>
<evidence type="ECO:0000256" key="1">
    <source>
        <dbReference type="ARBA" id="ARBA00008858"/>
    </source>
</evidence>
<dbReference type="Gene3D" id="1.25.40.20">
    <property type="entry name" value="Ankyrin repeat-containing domain"/>
    <property type="match status" value="1"/>
</dbReference>
<evidence type="ECO:0000256" key="2">
    <source>
        <dbReference type="ARBA" id="ARBA00014286"/>
    </source>
</evidence>
<evidence type="ECO:0000313" key="4">
    <source>
        <dbReference type="EMBL" id="VIO64809.1"/>
    </source>
</evidence>
<name>A0A4E9EPZ4_GIBZA</name>
<dbReference type="InterPro" id="IPR051236">
    <property type="entry name" value="HAT_RTT109-like"/>
</dbReference>
<dbReference type="InterPro" id="IPR017946">
    <property type="entry name" value="PLC-like_Pdiesterase_TIM-brl"/>
</dbReference>
<keyword evidence="3" id="KW-1133">Transmembrane helix</keyword>